<sequence length="64" mass="7346">RKISIAKLTCGFTEASDNLRNEPEPKVSTIHRFLDSIFQSDKLCGQCNFIQHSARRNHRRGFLG</sequence>
<evidence type="ECO:0000313" key="2">
    <source>
        <dbReference type="Proteomes" id="UP000279833"/>
    </source>
</evidence>
<name>A0A183KSY1_9TREM</name>
<dbReference type="EMBL" id="UZAK01040712">
    <property type="protein sequence ID" value="VDP65027.1"/>
    <property type="molecule type" value="Genomic_DNA"/>
</dbReference>
<organism evidence="3">
    <name type="scientific">Schistosoma curassoni</name>
    <dbReference type="NCBI Taxonomy" id="6186"/>
    <lineage>
        <taxon>Eukaryota</taxon>
        <taxon>Metazoa</taxon>
        <taxon>Spiralia</taxon>
        <taxon>Lophotrochozoa</taxon>
        <taxon>Platyhelminthes</taxon>
        <taxon>Trematoda</taxon>
        <taxon>Digenea</taxon>
        <taxon>Strigeidida</taxon>
        <taxon>Schistosomatoidea</taxon>
        <taxon>Schistosomatidae</taxon>
        <taxon>Schistosoma</taxon>
    </lineage>
</organism>
<protein>
    <submittedName>
        <fullName evidence="3">Transposase</fullName>
    </submittedName>
</protein>
<evidence type="ECO:0000313" key="3">
    <source>
        <dbReference type="WBParaSite" id="SCUD_0001817301-mRNA-1"/>
    </source>
</evidence>
<gene>
    <name evidence="1" type="ORF">SCUD_LOCUS18170</name>
</gene>
<proteinExistence type="predicted"/>
<dbReference type="Proteomes" id="UP000279833">
    <property type="component" value="Unassembled WGS sequence"/>
</dbReference>
<accession>A0A183KSY1</accession>
<evidence type="ECO:0000313" key="1">
    <source>
        <dbReference type="EMBL" id="VDP65027.1"/>
    </source>
</evidence>
<reference evidence="3" key="1">
    <citation type="submission" date="2016-06" db="UniProtKB">
        <authorList>
            <consortium name="WormBaseParasite"/>
        </authorList>
    </citation>
    <scope>IDENTIFICATION</scope>
</reference>
<dbReference type="WBParaSite" id="SCUD_0001817301-mRNA-1">
    <property type="protein sequence ID" value="SCUD_0001817301-mRNA-1"/>
    <property type="gene ID" value="SCUD_0001817301"/>
</dbReference>
<dbReference type="AlphaFoldDB" id="A0A183KSY1"/>
<reference evidence="1 2" key="2">
    <citation type="submission" date="2018-11" db="EMBL/GenBank/DDBJ databases">
        <authorList>
            <consortium name="Pathogen Informatics"/>
        </authorList>
    </citation>
    <scope>NUCLEOTIDE SEQUENCE [LARGE SCALE GENOMIC DNA]</scope>
    <source>
        <strain evidence="1">Dakar</strain>
        <strain evidence="2">Dakar, Senegal</strain>
    </source>
</reference>
<keyword evidence="2" id="KW-1185">Reference proteome</keyword>